<dbReference type="Proteomes" id="UP000634136">
    <property type="component" value="Unassembled WGS sequence"/>
</dbReference>
<dbReference type="EMBL" id="JAAIUW010000013">
    <property type="protein sequence ID" value="KAF7801581.1"/>
    <property type="molecule type" value="Genomic_DNA"/>
</dbReference>
<dbReference type="AlphaFoldDB" id="A0A834SEH8"/>
<keyword evidence="2" id="KW-1185">Reference proteome</keyword>
<protein>
    <submittedName>
        <fullName evidence="1">Uncharacterized protein</fullName>
    </submittedName>
</protein>
<reference evidence="1" key="1">
    <citation type="submission" date="2020-09" db="EMBL/GenBank/DDBJ databases">
        <title>Genome-Enabled Discovery of Anthraquinone Biosynthesis in Senna tora.</title>
        <authorList>
            <person name="Kang S.-H."/>
            <person name="Pandey R.P."/>
            <person name="Lee C.-M."/>
            <person name="Sim J.-S."/>
            <person name="Jeong J.-T."/>
            <person name="Choi B.-S."/>
            <person name="Jung M."/>
            <person name="Ginzburg D."/>
            <person name="Zhao K."/>
            <person name="Won S.Y."/>
            <person name="Oh T.-J."/>
            <person name="Yu Y."/>
            <person name="Kim N.-H."/>
            <person name="Lee O.R."/>
            <person name="Lee T.-H."/>
            <person name="Bashyal P."/>
            <person name="Kim T.-S."/>
            <person name="Lee W.-H."/>
            <person name="Kawkins C."/>
            <person name="Kim C.-K."/>
            <person name="Kim J.S."/>
            <person name="Ahn B.O."/>
            <person name="Rhee S.Y."/>
            <person name="Sohng J.K."/>
        </authorList>
    </citation>
    <scope>NUCLEOTIDE SEQUENCE</scope>
    <source>
        <tissue evidence="1">Leaf</tissue>
    </source>
</reference>
<evidence type="ECO:0000313" key="2">
    <source>
        <dbReference type="Proteomes" id="UP000634136"/>
    </source>
</evidence>
<accession>A0A834SEH8</accession>
<name>A0A834SEH8_9FABA</name>
<sequence>MLEREGRKPILERDYTRVSRASLSIGETFFFRDSEKGEALDFLFSGKPNLKVLRGTHLLSLNPSLSSCFPANPVGKGTNQGLTNKPWEDSSTLGTLGWKPRHALYTCRDISHMSCVLLLPI</sequence>
<comment type="caution">
    <text evidence="1">The sequence shown here is derived from an EMBL/GenBank/DDBJ whole genome shotgun (WGS) entry which is preliminary data.</text>
</comment>
<proteinExistence type="predicted"/>
<organism evidence="1 2">
    <name type="scientific">Senna tora</name>
    <dbReference type="NCBI Taxonomy" id="362788"/>
    <lineage>
        <taxon>Eukaryota</taxon>
        <taxon>Viridiplantae</taxon>
        <taxon>Streptophyta</taxon>
        <taxon>Embryophyta</taxon>
        <taxon>Tracheophyta</taxon>
        <taxon>Spermatophyta</taxon>
        <taxon>Magnoliopsida</taxon>
        <taxon>eudicotyledons</taxon>
        <taxon>Gunneridae</taxon>
        <taxon>Pentapetalae</taxon>
        <taxon>rosids</taxon>
        <taxon>fabids</taxon>
        <taxon>Fabales</taxon>
        <taxon>Fabaceae</taxon>
        <taxon>Caesalpinioideae</taxon>
        <taxon>Cassia clade</taxon>
        <taxon>Senna</taxon>
    </lineage>
</organism>
<gene>
    <name evidence="1" type="ORF">G2W53_040692</name>
</gene>
<evidence type="ECO:0000313" key="1">
    <source>
        <dbReference type="EMBL" id="KAF7801581.1"/>
    </source>
</evidence>